<accession>A0AAE0H7B3</accession>
<evidence type="ECO:0000256" key="1">
    <source>
        <dbReference type="SAM" id="MobiDB-lite"/>
    </source>
</evidence>
<reference evidence="2" key="1">
    <citation type="journal article" date="2023" name="Mol. Phylogenet. Evol.">
        <title>Genome-scale phylogeny and comparative genomics of the fungal order Sordariales.</title>
        <authorList>
            <person name="Hensen N."/>
            <person name="Bonometti L."/>
            <person name="Westerberg I."/>
            <person name="Brannstrom I.O."/>
            <person name="Guillou S."/>
            <person name="Cros-Aarteil S."/>
            <person name="Calhoun S."/>
            <person name="Haridas S."/>
            <person name="Kuo A."/>
            <person name="Mondo S."/>
            <person name="Pangilinan J."/>
            <person name="Riley R."/>
            <person name="LaButti K."/>
            <person name="Andreopoulos B."/>
            <person name="Lipzen A."/>
            <person name="Chen C."/>
            <person name="Yan M."/>
            <person name="Daum C."/>
            <person name="Ng V."/>
            <person name="Clum A."/>
            <person name="Steindorff A."/>
            <person name="Ohm R.A."/>
            <person name="Martin F."/>
            <person name="Silar P."/>
            <person name="Natvig D.O."/>
            <person name="Lalanne C."/>
            <person name="Gautier V."/>
            <person name="Ament-Velasquez S.L."/>
            <person name="Kruys A."/>
            <person name="Hutchinson M.I."/>
            <person name="Powell A.J."/>
            <person name="Barry K."/>
            <person name="Miller A.N."/>
            <person name="Grigoriev I.V."/>
            <person name="Debuchy R."/>
            <person name="Gladieux P."/>
            <person name="Hiltunen Thoren M."/>
            <person name="Johannesson H."/>
        </authorList>
    </citation>
    <scope>NUCLEOTIDE SEQUENCE</scope>
    <source>
        <strain evidence="2">CBS 168.71</strain>
    </source>
</reference>
<keyword evidence="3" id="KW-1185">Reference proteome</keyword>
<reference evidence="2" key="2">
    <citation type="submission" date="2023-06" db="EMBL/GenBank/DDBJ databases">
        <authorList>
            <consortium name="Lawrence Berkeley National Laboratory"/>
            <person name="Haridas S."/>
            <person name="Hensen N."/>
            <person name="Bonometti L."/>
            <person name="Westerberg I."/>
            <person name="Brannstrom I.O."/>
            <person name="Guillou S."/>
            <person name="Cros-Aarteil S."/>
            <person name="Calhoun S."/>
            <person name="Kuo A."/>
            <person name="Mondo S."/>
            <person name="Pangilinan J."/>
            <person name="Riley R."/>
            <person name="Labutti K."/>
            <person name="Andreopoulos B."/>
            <person name="Lipzen A."/>
            <person name="Chen C."/>
            <person name="Yanf M."/>
            <person name="Daum C."/>
            <person name="Ng V."/>
            <person name="Clum A."/>
            <person name="Steindorff A."/>
            <person name="Ohm R."/>
            <person name="Martin F."/>
            <person name="Silar P."/>
            <person name="Natvig D."/>
            <person name="Lalanne C."/>
            <person name="Gautier V."/>
            <person name="Ament-Velasquez S.L."/>
            <person name="Kruys A."/>
            <person name="Hutchinson M.I."/>
            <person name="Powell A.J."/>
            <person name="Barry K."/>
            <person name="Miller A.N."/>
            <person name="Grigoriev I.V."/>
            <person name="Debuchy R."/>
            <person name="Gladieux P."/>
            <person name="Thoren M.H."/>
            <person name="Johannesson H."/>
        </authorList>
    </citation>
    <scope>NUCLEOTIDE SEQUENCE</scope>
    <source>
        <strain evidence="2">CBS 168.71</strain>
    </source>
</reference>
<name>A0AAE0H7B3_9PEZI</name>
<feature type="region of interest" description="Disordered" evidence="1">
    <location>
        <begin position="31"/>
        <end position="52"/>
    </location>
</feature>
<organism evidence="2 3">
    <name type="scientific">Chaetomium fimeti</name>
    <dbReference type="NCBI Taxonomy" id="1854472"/>
    <lineage>
        <taxon>Eukaryota</taxon>
        <taxon>Fungi</taxon>
        <taxon>Dikarya</taxon>
        <taxon>Ascomycota</taxon>
        <taxon>Pezizomycotina</taxon>
        <taxon>Sordariomycetes</taxon>
        <taxon>Sordariomycetidae</taxon>
        <taxon>Sordariales</taxon>
        <taxon>Chaetomiaceae</taxon>
        <taxon>Chaetomium</taxon>
    </lineage>
</organism>
<sequence length="175" mass="18780">MPLFSSCSALDSVAHPRPAANKPFALMGSSQSTAGLATSTHDRTERTGSPPISITEGYAEKLNLPVCFRPRAGAAVHGFPSTAGVYTLSCSGMELVFLGLDQFETALPSCGPAEDDAHLRQNATPRGRIVAKLGRLRHDMVARLPPARTRPGRVSTLHWSYVPGWLLGSRDMRGR</sequence>
<evidence type="ECO:0000313" key="2">
    <source>
        <dbReference type="EMBL" id="KAK3291265.1"/>
    </source>
</evidence>
<dbReference type="RefSeq" id="XP_062654779.1">
    <property type="nucleotide sequence ID" value="XM_062807254.1"/>
</dbReference>
<protein>
    <submittedName>
        <fullName evidence="2">Uncharacterized protein</fullName>
    </submittedName>
</protein>
<gene>
    <name evidence="2" type="ORF">B0H64DRAFT_45395</name>
</gene>
<evidence type="ECO:0000313" key="3">
    <source>
        <dbReference type="Proteomes" id="UP001278766"/>
    </source>
</evidence>
<comment type="caution">
    <text evidence="2">The sequence shown here is derived from an EMBL/GenBank/DDBJ whole genome shotgun (WGS) entry which is preliminary data.</text>
</comment>
<dbReference type="Proteomes" id="UP001278766">
    <property type="component" value="Unassembled WGS sequence"/>
</dbReference>
<dbReference type="AlphaFoldDB" id="A0AAE0H7B3"/>
<dbReference type="GeneID" id="87844202"/>
<dbReference type="EMBL" id="JAUEPN010000010">
    <property type="protein sequence ID" value="KAK3291265.1"/>
    <property type="molecule type" value="Genomic_DNA"/>
</dbReference>
<proteinExistence type="predicted"/>